<dbReference type="Proteomes" id="UP000030661">
    <property type="component" value="Unassembled WGS sequence"/>
</dbReference>
<name>A0A081C6N4_VECG1</name>
<gene>
    <name evidence="1" type="ORF">U27_00130</name>
</gene>
<protein>
    <submittedName>
        <fullName evidence="1">Uncharacterized protein</fullName>
    </submittedName>
</protein>
<dbReference type="STRING" id="1499967.U27_00130"/>
<dbReference type="PROSITE" id="PS51257">
    <property type="entry name" value="PROKAR_LIPOPROTEIN"/>
    <property type="match status" value="1"/>
</dbReference>
<evidence type="ECO:0000313" key="1">
    <source>
        <dbReference type="EMBL" id="GAK60239.1"/>
    </source>
</evidence>
<accession>A0A081C6N4</accession>
<dbReference type="HOGENOM" id="CLU_1615765_0_0_0"/>
<reference evidence="1" key="1">
    <citation type="journal article" date="2015" name="PeerJ">
        <title>First genomic representation of candidate bacterial phylum KSB3 points to enhanced environmental sensing as a trigger of wastewater bulking.</title>
        <authorList>
            <person name="Sekiguchi Y."/>
            <person name="Ohashi A."/>
            <person name="Parks D.H."/>
            <person name="Yamauchi T."/>
            <person name="Tyson G.W."/>
            <person name="Hugenholtz P."/>
        </authorList>
    </citation>
    <scope>NUCLEOTIDE SEQUENCE [LARGE SCALE GENOMIC DNA]</scope>
</reference>
<evidence type="ECO:0000313" key="2">
    <source>
        <dbReference type="Proteomes" id="UP000030661"/>
    </source>
</evidence>
<organism evidence="1">
    <name type="scientific">Vecturithrix granuli</name>
    <dbReference type="NCBI Taxonomy" id="1499967"/>
    <lineage>
        <taxon>Bacteria</taxon>
        <taxon>Candidatus Moduliflexota</taxon>
        <taxon>Candidatus Vecturitrichia</taxon>
        <taxon>Candidatus Vecturitrichales</taxon>
        <taxon>Candidatus Vecturitrichaceae</taxon>
        <taxon>Candidatus Vecturithrix</taxon>
    </lineage>
</organism>
<dbReference type="EMBL" id="DF820472">
    <property type="protein sequence ID" value="GAK60239.1"/>
    <property type="molecule type" value="Genomic_DNA"/>
</dbReference>
<dbReference type="AlphaFoldDB" id="A0A081C6N4"/>
<sequence>MMMYSWRLMMMLWWIGIVGLACAGIYVMAACGVHIASKRRGMQSPRYAPGRLYSLRQVLLQAHTGNYSRQQLHRIFSGIAVELLRSESNLSEEAAWQRVRQGKWQGGDLLNAYLENPPPSACTGWRSRFRLARPGKDALFLSRTHELIDMLHEYLKSGATGKMS</sequence>
<proteinExistence type="predicted"/>
<keyword evidence="2" id="KW-1185">Reference proteome</keyword>